<dbReference type="Proteomes" id="UP000758652">
    <property type="component" value="Unassembled WGS sequence"/>
</dbReference>
<protein>
    <submittedName>
        <fullName evidence="3">Nucleotidyltransferase</fullName>
    </submittedName>
</protein>
<dbReference type="Pfam" id="PF18144">
    <property type="entry name" value="SMODS"/>
    <property type="match status" value="1"/>
</dbReference>
<dbReference type="EMBL" id="JADCKL010000004">
    <property type="protein sequence ID" value="MBE5062997.1"/>
    <property type="molecule type" value="Genomic_DNA"/>
</dbReference>
<organism evidence="3 4">
    <name type="scientific">Claveliimonas monacensis</name>
    <dbReference type="NCBI Taxonomy" id="2779351"/>
    <lineage>
        <taxon>Bacteria</taxon>
        <taxon>Bacillati</taxon>
        <taxon>Bacillota</taxon>
        <taxon>Clostridia</taxon>
        <taxon>Lachnospirales</taxon>
        <taxon>Lachnospiraceae</taxon>
        <taxon>Claveliimonas</taxon>
    </lineage>
</organism>
<evidence type="ECO:0000313" key="3">
    <source>
        <dbReference type="EMBL" id="MBE5062997.1"/>
    </source>
</evidence>
<dbReference type="CDD" id="cd05400">
    <property type="entry name" value="NT_2-5OAS_ClassI-CCAase"/>
    <property type="match status" value="1"/>
</dbReference>
<dbReference type="InterPro" id="IPR043519">
    <property type="entry name" value="NT_sf"/>
</dbReference>
<accession>A0ABR9RJ58</accession>
<proteinExistence type="predicted"/>
<gene>
    <name evidence="3" type="ORF">INF30_06950</name>
</gene>
<keyword evidence="1" id="KW-0051">Antiviral defense</keyword>
<dbReference type="Gene3D" id="3.30.460.10">
    <property type="entry name" value="Beta Polymerase, domain 2"/>
    <property type="match status" value="1"/>
</dbReference>
<feature type="region of interest" description="Disordered" evidence="2">
    <location>
        <begin position="345"/>
        <end position="365"/>
    </location>
</feature>
<keyword evidence="4" id="KW-1185">Reference proteome</keyword>
<dbReference type="RefSeq" id="WP_226394700.1">
    <property type="nucleotide sequence ID" value="NZ_JADCKL010000004.1"/>
</dbReference>
<dbReference type="SUPFAM" id="SSF81301">
    <property type="entry name" value="Nucleotidyltransferase"/>
    <property type="match status" value="1"/>
</dbReference>
<name>A0ABR9RJ58_9FIRM</name>
<comment type="caution">
    <text evidence="3">The sequence shown here is derived from an EMBL/GenBank/DDBJ whole genome shotgun (WGS) entry which is preliminary data.</text>
</comment>
<evidence type="ECO:0000256" key="2">
    <source>
        <dbReference type="SAM" id="MobiDB-lite"/>
    </source>
</evidence>
<evidence type="ECO:0000313" key="4">
    <source>
        <dbReference type="Proteomes" id="UP000758652"/>
    </source>
</evidence>
<dbReference type="InterPro" id="IPR006116">
    <property type="entry name" value="NT_2-5OAS_ClassI-CCAase"/>
</dbReference>
<sequence>MAQKLVTYFRDFLKEIRLTDNQVRELKTAHETLRKRLLEDEELSSIIETTFLQGSYRRATAIRPKNGKRSDVDIVVVTKLDKDEVTPDEALDVFEDFLEKYYEGKYRKQGRSWGIEMSHVDLDVVPTAAAELATTGILNNLLVSSDMDIMEMAEYGNIEKYYSERKLYEAFSELFAAEESSWKDDPLFIPDSKAQIWDKTHPLEQIRWTQEKNSNCNSHYVNVVKCIKWWRREKFPDSKPKSYPLEHLIGECCPDGIDSVAEGITRTLENIVTLYPNKPFLSDRGVPEHDVFGRVTEEEYNEFYATVCDAAILARNAYDADKPEEAAKLWRELLGNKFPVPESNKGVAFTKRESDSRNLSGGRFA</sequence>
<reference evidence="3 4" key="1">
    <citation type="submission" date="2020-10" db="EMBL/GenBank/DDBJ databases">
        <title>ChiBAC.</title>
        <authorList>
            <person name="Zenner C."/>
            <person name="Hitch T.C.A."/>
            <person name="Clavel T."/>
        </authorList>
    </citation>
    <scope>NUCLEOTIDE SEQUENCE [LARGE SCALE GENOMIC DNA]</scope>
    <source>
        <strain evidence="3 4">DSM 108991</strain>
    </source>
</reference>
<evidence type="ECO:0000256" key="1">
    <source>
        <dbReference type="ARBA" id="ARBA00023118"/>
    </source>
</evidence>